<dbReference type="EMBL" id="CP088280">
    <property type="protein sequence ID" value="UGX93387.1"/>
    <property type="molecule type" value="Genomic_DNA"/>
</dbReference>
<gene>
    <name evidence="2" type="ORF">G6321_00048630</name>
    <name evidence="1" type="ORF">G6321_19765</name>
</gene>
<dbReference type="Proteomes" id="UP000564836">
    <property type="component" value="Chromosome"/>
</dbReference>
<protein>
    <submittedName>
        <fullName evidence="1">Uncharacterized protein</fullName>
    </submittedName>
</protein>
<evidence type="ECO:0000313" key="1">
    <source>
        <dbReference type="EMBL" id="NYY90585.1"/>
    </source>
</evidence>
<name>A0A7Z0QBR9_9BRAD</name>
<reference evidence="2 3" key="3">
    <citation type="journal article" date="2022" name="Int. J. Syst. Evol. Microbiol.">
        <title>Strains of Bradyrhizobium barranii sp. nov. associated with legumes native to Canada are symbionts of soybeans and belong to different subspecies (subsp. barranii subsp. nov. and subsp. apii subsp. nov.) and symbiovars (sv. glycinearum and sv. septentrionale).</title>
        <authorList>
            <person name="Bromfield E.S.P."/>
            <person name="Cloutier S."/>
            <person name="Wasai-Hara S."/>
            <person name="Minamisawa K."/>
        </authorList>
    </citation>
    <scope>NUCLEOTIDE SEQUENCE [LARGE SCALE GENOMIC DNA]</scope>
    <source>
        <strain evidence="2 3">323S2</strain>
    </source>
</reference>
<reference evidence="1" key="2">
    <citation type="submission" date="2020-06" db="EMBL/GenBank/DDBJ databases">
        <title>Whole Genome Sequence of Bradyrhizobium sp. Strain 323S2.</title>
        <authorList>
            <person name="Bromfield E.S.P."/>
        </authorList>
    </citation>
    <scope>NUCLEOTIDE SEQUENCE [LARGE SCALE GENOMIC DNA]</scope>
    <source>
        <strain evidence="1">323S2</strain>
    </source>
</reference>
<evidence type="ECO:0000313" key="3">
    <source>
        <dbReference type="Proteomes" id="UP000564836"/>
    </source>
</evidence>
<dbReference type="EMBL" id="JACBFH010000001">
    <property type="protein sequence ID" value="NYY90585.1"/>
    <property type="molecule type" value="Genomic_DNA"/>
</dbReference>
<dbReference type="RefSeq" id="WP_166347548.1">
    <property type="nucleotide sequence ID" value="NZ_CP088280.1"/>
</dbReference>
<organism evidence="1">
    <name type="scientific">Bradyrhizobium barranii subsp. barranii</name>
    <dbReference type="NCBI Taxonomy" id="2823807"/>
    <lineage>
        <taxon>Bacteria</taxon>
        <taxon>Pseudomonadati</taxon>
        <taxon>Pseudomonadota</taxon>
        <taxon>Alphaproteobacteria</taxon>
        <taxon>Hyphomicrobiales</taxon>
        <taxon>Nitrobacteraceae</taxon>
        <taxon>Bradyrhizobium</taxon>
        <taxon>Bradyrhizobium barranii</taxon>
    </lineage>
</organism>
<evidence type="ECO:0000313" key="2">
    <source>
        <dbReference type="EMBL" id="UGX93387.1"/>
    </source>
</evidence>
<proteinExistence type="predicted"/>
<accession>A0A7Z0QBR9</accession>
<sequence>MPKKPDKYRSPLERRPRFVKAIGMVSIENASLETLLAELLAALLGIHGEFGILIYFTPKAAIARVDMIGNVIEPSVGNHQVAAKVRTVVKRAKAVIGKRHDVMHALWTLSDDPAESVAQIFLPSWKGGEVKLSALDKLVEDYRSLIEEVGPLIDEVQKARGFGWKAPF</sequence>
<reference evidence="2 3" key="1">
    <citation type="journal article" date="2017" name="Syst. Appl. Microbiol.">
        <title>Soybeans inoculated with root zone soils of Canadian native legumes harbour diverse and novel Bradyrhizobium spp. that possess agricultural potential.</title>
        <authorList>
            <person name="Bromfield E.S.P."/>
            <person name="Cloutier S."/>
            <person name="Tambong J.T."/>
            <person name="Tran Thi T.V."/>
        </authorList>
    </citation>
    <scope>NUCLEOTIDE SEQUENCE [LARGE SCALE GENOMIC DNA]</scope>
    <source>
        <strain evidence="2 3">323S2</strain>
    </source>
</reference>
<dbReference type="AlphaFoldDB" id="A0A7Z0QBR9"/>